<organism evidence="1 2">
    <name type="scientific">Undibacterium oligocarboniphilum</name>
    <dbReference type="NCBI Taxonomy" id="666702"/>
    <lineage>
        <taxon>Bacteria</taxon>
        <taxon>Pseudomonadati</taxon>
        <taxon>Pseudomonadota</taxon>
        <taxon>Betaproteobacteria</taxon>
        <taxon>Burkholderiales</taxon>
        <taxon>Oxalobacteraceae</taxon>
        <taxon>Undibacterium</taxon>
    </lineage>
</organism>
<keyword evidence="2" id="KW-1185">Reference proteome</keyword>
<dbReference type="Proteomes" id="UP000588051">
    <property type="component" value="Unassembled WGS sequence"/>
</dbReference>
<dbReference type="EMBL" id="JABXYJ010000009">
    <property type="protein sequence ID" value="NVO79063.1"/>
    <property type="molecule type" value="Genomic_DNA"/>
</dbReference>
<protein>
    <recommendedName>
        <fullName evidence="3">DUF2486 family protein</fullName>
    </recommendedName>
</protein>
<dbReference type="AlphaFoldDB" id="A0A850QNV3"/>
<evidence type="ECO:0000313" key="1">
    <source>
        <dbReference type="EMBL" id="NVO79063.1"/>
    </source>
</evidence>
<sequence length="122" mass="13832">MSTAHEDNIPLLTEIIFPETPTSAPAEKAVTTTQMQSQSISSVLTQDDWQQLEQRIREETLKQVLGRIDFVLEHRVRDNLADVLQTAVEGLTTEIRAGLKKSLEEMITRAVTQEITKIKMQK</sequence>
<gene>
    <name evidence="1" type="ORF">HV832_14630</name>
</gene>
<evidence type="ECO:0000313" key="2">
    <source>
        <dbReference type="Proteomes" id="UP000588051"/>
    </source>
</evidence>
<accession>A0A850QNV3</accession>
<comment type="caution">
    <text evidence="1">The sequence shown here is derived from an EMBL/GenBank/DDBJ whole genome shotgun (WGS) entry which is preliminary data.</text>
</comment>
<proteinExistence type="predicted"/>
<dbReference type="RefSeq" id="WP_176804595.1">
    <property type="nucleotide sequence ID" value="NZ_JABXYJ010000009.1"/>
</dbReference>
<evidence type="ECO:0008006" key="3">
    <source>
        <dbReference type="Google" id="ProtNLM"/>
    </source>
</evidence>
<name>A0A850QNV3_9BURK</name>
<reference evidence="1 2" key="1">
    <citation type="submission" date="2020-06" db="EMBL/GenBank/DDBJ databases">
        <authorList>
            <person name="Qiu C."/>
            <person name="Liu Z."/>
        </authorList>
    </citation>
    <scope>NUCLEOTIDE SEQUENCE [LARGE SCALE GENOMIC DNA]</scope>
    <source>
        <strain evidence="1 2">EM 1</strain>
    </source>
</reference>